<comment type="caution">
    <text evidence="8">The sequence shown here is derived from an EMBL/GenBank/DDBJ whole genome shotgun (WGS) entry which is preliminary data.</text>
</comment>
<keyword evidence="2 7" id="KW-0677">Repeat</keyword>
<dbReference type="GO" id="GO:0009651">
    <property type="term" value="P:response to salt stress"/>
    <property type="evidence" value="ECO:0007669"/>
    <property type="project" value="TreeGrafter"/>
</dbReference>
<dbReference type="PRINTS" id="PR00196">
    <property type="entry name" value="ANNEXIN"/>
</dbReference>
<gene>
    <name evidence="8" type="ORF">LIER_08436</name>
</gene>
<evidence type="ECO:0000313" key="8">
    <source>
        <dbReference type="EMBL" id="GAA0149197.1"/>
    </source>
</evidence>
<evidence type="ECO:0000256" key="1">
    <source>
        <dbReference type="ARBA" id="ARBA00022723"/>
    </source>
</evidence>
<dbReference type="GO" id="GO:0005544">
    <property type="term" value="F:calcium-dependent phospholipid binding"/>
    <property type="evidence" value="ECO:0007669"/>
    <property type="project" value="UniProtKB-KW"/>
</dbReference>
<evidence type="ECO:0000313" key="9">
    <source>
        <dbReference type="Proteomes" id="UP001454036"/>
    </source>
</evidence>
<dbReference type="PRINTS" id="PR01814">
    <property type="entry name" value="ANNEXINPLANT"/>
</dbReference>
<feature type="binding site" evidence="6">
    <location>
        <position position="254"/>
    </location>
    <ligand>
        <name>Ca(2+)</name>
        <dbReference type="ChEBI" id="CHEBI:29108"/>
        <label>1</label>
    </ligand>
</feature>
<dbReference type="AlphaFoldDB" id="A0AAV3PBU8"/>
<dbReference type="Pfam" id="PF00191">
    <property type="entry name" value="Annexin"/>
    <property type="match status" value="4"/>
</dbReference>
<dbReference type="FunFam" id="1.10.220.10:FF:000001">
    <property type="entry name" value="Annexin"/>
    <property type="match status" value="1"/>
</dbReference>
<comment type="domain">
    <text evidence="7">A pair of annexin repeats may form one binding site for calcium and phospholipid.</text>
</comment>
<feature type="binding site" evidence="6">
    <location>
        <position position="24"/>
    </location>
    <ligand>
        <name>Ca(2+)</name>
        <dbReference type="ChEBI" id="CHEBI:29108"/>
        <label>1</label>
    </ligand>
</feature>
<dbReference type="GO" id="GO:0001786">
    <property type="term" value="F:phosphatidylserine binding"/>
    <property type="evidence" value="ECO:0007669"/>
    <property type="project" value="TreeGrafter"/>
</dbReference>
<organism evidence="8 9">
    <name type="scientific">Lithospermum erythrorhizon</name>
    <name type="common">Purple gromwell</name>
    <name type="synonym">Lithospermum officinale var. erythrorhizon</name>
    <dbReference type="NCBI Taxonomy" id="34254"/>
    <lineage>
        <taxon>Eukaryota</taxon>
        <taxon>Viridiplantae</taxon>
        <taxon>Streptophyta</taxon>
        <taxon>Embryophyta</taxon>
        <taxon>Tracheophyta</taxon>
        <taxon>Spermatophyta</taxon>
        <taxon>Magnoliopsida</taxon>
        <taxon>eudicotyledons</taxon>
        <taxon>Gunneridae</taxon>
        <taxon>Pentapetalae</taxon>
        <taxon>asterids</taxon>
        <taxon>lamiids</taxon>
        <taxon>Boraginales</taxon>
        <taxon>Boraginaceae</taxon>
        <taxon>Boraginoideae</taxon>
        <taxon>Lithospermeae</taxon>
        <taxon>Lithospermum</taxon>
    </lineage>
</organism>
<dbReference type="Gene3D" id="1.10.220.10">
    <property type="entry name" value="Annexin"/>
    <property type="match status" value="4"/>
</dbReference>
<dbReference type="InterPro" id="IPR018252">
    <property type="entry name" value="Annexin_repeat_CS"/>
</dbReference>
<dbReference type="FunFam" id="1.10.220.10:FF:000008">
    <property type="entry name" value="Annexin"/>
    <property type="match status" value="1"/>
</dbReference>
<dbReference type="GO" id="GO:0005886">
    <property type="term" value="C:plasma membrane"/>
    <property type="evidence" value="ECO:0007669"/>
    <property type="project" value="TreeGrafter"/>
</dbReference>
<keyword evidence="9" id="KW-1185">Reference proteome</keyword>
<dbReference type="Proteomes" id="UP001454036">
    <property type="component" value="Unassembled WGS sequence"/>
</dbReference>
<dbReference type="GO" id="GO:0009414">
    <property type="term" value="P:response to water deprivation"/>
    <property type="evidence" value="ECO:0007669"/>
    <property type="project" value="TreeGrafter"/>
</dbReference>
<dbReference type="InterPro" id="IPR037104">
    <property type="entry name" value="Annexin_sf"/>
</dbReference>
<dbReference type="PROSITE" id="PS51897">
    <property type="entry name" value="ANNEXIN_2"/>
    <property type="match status" value="4"/>
</dbReference>
<evidence type="ECO:0000256" key="6">
    <source>
        <dbReference type="PIRSR" id="PIRSR609118-1"/>
    </source>
</evidence>
<keyword evidence="5 7" id="KW-0111">Calcium/phospholipid-binding</keyword>
<dbReference type="FunFam" id="1.10.220.10:FF:000009">
    <property type="entry name" value="Annexin"/>
    <property type="match status" value="1"/>
</dbReference>
<accession>A0AAV3PBU8</accession>
<dbReference type="PANTHER" id="PTHR10502">
    <property type="entry name" value="ANNEXIN"/>
    <property type="match status" value="1"/>
</dbReference>
<feature type="binding site" evidence="6">
    <location>
        <position position="258"/>
    </location>
    <ligand>
        <name>Ca(2+)</name>
        <dbReference type="ChEBI" id="CHEBI:29108"/>
        <label>1</label>
    </ligand>
</feature>
<dbReference type="PANTHER" id="PTHR10502:SF220">
    <property type="entry name" value="ANNEXIN D2"/>
    <property type="match status" value="1"/>
</dbReference>
<dbReference type="GO" id="GO:0005737">
    <property type="term" value="C:cytoplasm"/>
    <property type="evidence" value="ECO:0007669"/>
    <property type="project" value="TreeGrafter"/>
</dbReference>
<keyword evidence="1 6" id="KW-0479">Metal-binding</keyword>
<dbReference type="InterPro" id="IPR001464">
    <property type="entry name" value="Annexin"/>
</dbReference>
<feature type="binding site" evidence="6">
    <location>
        <position position="68"/>
    </location>
    <ligand>
        <name>Ca(2+)</name>
        <dbReference type="ChEBI" id="CHEBI:29108"/>
        <label>1</label>
    </ligand>
</feature>
<feature type="binding site" evidence="6">
    <location>
        <position position="298"/>
    </location>
    <ligand>
        <name>Ca(2+)</name>
        <dbReference type="ChEBI" id="CHEBI:29108"/>
        <label>3</label>
    </ligand>
</feature>
<evidence type="ECO:0000256" key="3">
    <source>
        <dbReference type="ARBA" id="ARBA00022837"/>
    </source>
</evidence>
<dbReference type="SMART" id="SM00335">
    <property type="entry name" value="ANX"/>
    <property type="match status" value="4"/>
</dbReference>
<dbReference type="GO" id="GO:0009409">
    <property type="term" value="P:response to cold"/>
    <property type="evidence" value="ECO:0007669"/>
    <property type="project" value="TreeGrafter"/>
</dbReference>
<proteinExistence type="inferred from homology"/>
<comment type="similarity">
    <text evidence="7">Belongs to the annexin family.</text>
</comment>
<evidence type="ECO:0000256" key="5">
    <source>
        <dbReference type="ARBA" id="ARBA00023302"/>
    </source>
</evidence>
<feature type="binding site" evidence="6">
    <location>
        <position position="299"/>
    </location>
    <ligand>
        <name>Ca(2+)</name>
        <dbReference type="ChEBI" id="CHEBI:29108"/>
        <label>1</label>
    </ligand>
</feature>
<dbReference type="GO" id="GO:0009408">
    <property type="term" value="P:response to heat"/>
    <property type="evidence" value="ECO:0007669"/>
    <property type="project" value="TreeGrafter"/>
</dbReference>
<evidence type="ECO:0000256" key="4">
    <source>
        <dbReference type="ARBA" id="ARBA00023216"/>
    </source>
</evidence>
<protein>
    <recommendedName>
        <fullName evidence="7">Annexin</fullName>
    </recommendedName>
</protein>
<dbReference type="InterPro" id="IPR018502">
    <property type="entry name" value="Annexin_repeat"/>
</dbReference>
<dbReference type="InterPro" id="IPR009118">
    <property type="entry name" value="AnnexinD_plant"/>
</dbReference>
<feature type="binding site" evidence="6">
    <location>
        <position position="296"/>
    </location>
    <ligand>
        <name>Ca(2+)</name>
        <dbReference type="ChEBI" id="CHEBI:29108"/>
        <label>1</label>
    </ligand>
</feature>
<dbReference type="FunFam" id="1.10.220.10:FF:000006">
    <property type="entry name" value="Annexin"/>
    <property type="match status" value="1"/>
</dbReference>
<evidence type="ECO:0000256" key="7">
    <source>
        <dbReference type="RuleBase" id="RU003540"/>
    </source>
</evidence>
<reference evidence="8 9" key="1">
    <citation type="submission" date="2024-01" db="EMBL/GenBank/DDBJ databases">
        <title>The complete chloroplast genome sequence of Lithospermum erythrorhizon: insights into the phylogenetic relationship among Boraginaceae species and the maternal lineages of purple gromwells.</title>
        <authorList>
            <person name="Okada T."/>
            <person name="Watanabe K."/>
        </authorList>
    </citation>
    <scope>NUCLEOTIDE SEQUENCE [LARGE SCALE GENOMIC DNA]</scope>
</reference>
<keyword evidence="4 7" id="KW-0041">Annexin</keyword>
<feature type="binding site" evidence="6">
    <location>
        <position position="256"/>
    </location>
    <ligand>
        <name>Ca(2+)</name>
        <dbReference type="ChEBI" id="CHEBI:29108"/>
        <label>1</label>
    </ligand>
</feature>
<name>A0AAV3PBU8_LITER</name>
<feature type="binding site" evidence="6">
    <location>
        <position position="26"/>
    </location>
    <ligand>
        <name>Ca(2+)</name>
        <dbReference type="ChEBI" id="CHEBI:29108"/>
        <label>1</label>
    </ligand>
</feature>
<dbReference type="EMBL" id="BAABME010001363">
    <property type="protein sequence ID" value="GAA0149197.1"/>
    <property type="molecule type" value="Genomic_DNA"/>
</dbReference>
<dbReference type="SUPFAM" id="SSF47874">
    <property type="entry name" value="Annexin"/>
    <property type="match status" value="1"/>
</dbReference>
<keyword evidence="3 6" id="KW-0106">Calcium</keyword>
<dbReference type="PROSITE" id="PS00223">
    <property type="entry name" value="ANNEXIN_1"/>
    <property type="match status" value="1"/>
</dbReference>
<sequence length="328" mass="37541">MATLKVPACVPSVQEDVEQLHEAFQGWEENEEVIISILAHRDAAQRKAIRELYAECYGVDLLKVLEKELHSDFERAVLLWTLEPCERDAYLANEATTKWTSSNQVLMEIACTRSPQQLILAREAYHARFKRSLEEDVACYTTGDCHKLLVPLVGTYRYPGIEADLTLAKSEAKILHKKIGSAEFCDDEIIRIFTTRSKAQVNATLNQYRNEYGHELVKDLEGHSDDAFVSLLIGTIQCLAYPEKYFEKVLRFGIHKFGTDEWALTRIITTRAEIDLKFIKDEYFRRNSVILEHEIAKETSGHFGKMLLALLGHEEVKEKENVVGFVEA</sequence>
<dbReference type="GO" id="GO:0005509">
    <property type="term" value="F:calcium ion binding"/>
    <property type="evidence" value="ECO:0007669"/>
    <property type="project" value="InterPro"/>
</dbReference>
<evidence type="ECO:0000256" key="2">
    <source>
        <dbReference type="ARBA" id="ARBA00022737"/>
    </source>
</evidence>